<dbReference type="RefSeq" id="XP_018816058.1">
    <property type="nucleotide sequence ID" value="XM_018960513.1"/>
</dbReference>
<dbReference type="InterPro" id="IPR025558">
    <property type="entry name" value="DUF4283"/>
</dbReference>
<dbReference type="PANTHER" id="PTHR33116">
    <property type="entry name" value="REVERSE TRANSCRIPTASE ZINC-BINDING DOMAIN-CONTAINING PROTEIN-RELATED-RELATED"/>
    <property type="match status" value="1"/>
</dbReference>
<accession>A0A2I4E9H8</accession>
<dbReference type="Pfam" id="PF03372">
    <property type="entry name" value="Exo_endo_phos"/>
    <property type="match status" value="1"/>
</dbReference>
<dbReference type="Pfam" id="PF14111">
    <property type="entry name" value="DUF4283"/>
    <property type="match status" value="1"/>
</dbReference>
<dbReference type="Pfam" id="PF14392">
    <property type="entry name" value="zf-CCHC_4"/>
    <property type="match status" value="1"/>
</dbReference>
<dbReference type="InterPro" id="IPR025836">
    <property type="entry name" value="Zn_knuckle_CX2CX4HX4C"/>
</dbReference>
<sequence>MVNRQAFKSTMSKIWRPEGWIQFKDVGVNRMLVEFQYDRDKEKVLAGRPWSFDRALICLQEVDGEVPLKDIKFERELFWVQAHNMPLACMSKEIGLMLFSGMERVLAVETDDGGCGWGSILRAKVEVDITKPLIRGRLLTVDRSQKWIPFKYERLPSFCFECGSILHSKQCAGSTRYNKLEANNQYGPWLRANPLKGYDADTHRYGGTKNHQAQHSQEAGNSEARATMETQEARHYARDEGTRSWEEKSRVEEQKGHWVTVVQNDHKHTSPFPGPMETCKMSLPKQECVSLEDEALGNVESNQATKSIPKLDINTKLDLASPGSSLAGHISSMDSFFNQQIQELSKVARKPSWKHRARGKSPQVTLLSSPGGKVHSGTKRQVEPELLSVSNGNPSKKHKNMDACVEGKPDKLVVAAWQPPPTTMICISWNCRGLGNPRTVNILNLLIKDKSPNMLFFMETKCSKNRIEELSKILHFDSCMAVDSRGSSGGLALMWKRTLDISIYNYSRWHISAYVKEGCDRNPWLLTGFYGHPETAKRDMSWDLLKLIKLENQVAWLCCGDFNEITCLNEKSGGGTRPYRQMEKFREVIMECSLKQFLTRGSKFTWSNNRRGRDFTKEKLDRGLANPSWLNRFNDSCCQVLPAMNSDHSPLLIRVSTKEVINQGKPFLFRFEAAWNLKAECSNIIKRAWNEMAMGSEGAVGMNRRLKKCSLALKKWNVSDNMRTPKAITAKMKRLEEMQDSNQGNQVEAIQQLQKELETALVEDDLKWKQRAKQHWLQNGDKNTKFFHLHATQRRKTNKISQVLDHNNCVITEKEEIGNVFTSFFSDLFTSSNPYNIEGCLEDVSPKVSPVMNELLLQKFTEEEVKVAVFQMKGMGSPGPDGFPALFYQSHWDILGKEVCRFALNILNSGGSLEGVNETFITLIPKVKEPKRVHDYRPISLCNVIYKIVAKMVSNRMKLVLPDIISLNQSAFVPGRAISNNIVVAYETLHTMATRMKSKSGFMALKLDISKAYDRVEWKFLSSVMSRLGFDQAWISIVLNCISSASYSILLNGEAQTPFKPSRGLRQGDPLSPYLFILCGEALSAMIQKADLIGSISSVPMGKGPQRVSHLFFADDSLIFCKSNSLEWSNLMRILSIYENASGQVLNKEKSSIFFSKNTPLENQKIILSIAGVRSSCSFEKYLGLPSMVGRAKTAAFHNLIDKAWAKITNWKTTCLSAAGKEILLKSVLQAIPTYAMGIFRLPQSITKRLDQLCRKFWWGSTEGQSKIQWVKWSSLSRGKGQGGLGFRSFSSFNLALLAKQGWSILHNPNSLSAQILKQKYFPSSNLLEAKVGSRPSLVWRSMMAGLELLKEGLIWRIGNGHKVKIWEARWVPKIALLSSTHRDSRLERVAYLFIPDKKQWNGPLLQSLFSQQEIELINSIPISLGNREDKLAWEGTRNGLFSVRSAYHLRREILERQVAGPSRVHVLSSTWKSLWQLQVPNAVRMFLWRACNEAIPTFANLKQRKLRECNLCPICQLEEETTGHVLWGCSAAQDVWGQVSIKVMKMAMQHDLFREVWDQLSEKLPKAELQVAGSITRLLWHRRNEVVHGKELRHPNSILHKAYEDTRLFKVAKNQVNPLGVNLCPEDKLSWKKPPDGKYKINWDAAINVSLGVLGIGAIIRDSQGMVLGTIRARRFISVSPFKAEAYAMLMAIIFCKDTGFTNIVLEGDSLQVVKQMQKPVKDWSQGGLIIEDAKAILKSLPGWSIGHIRREANMAAHVLAKDALNSVEDLVHKKLKHFTDEVLD</sequence>
<dbReference type="GO" id="GO:0004523">
    <property type="term" value="F:RNA-DNA hybrid ribonuclease activity"/>
    <property type="evidence" value="ECO:0007669"/>
    <property type="project" value="InterPro"/>
</dbReference>
<dbReference type="PANTHER" id="PTHR33116:SF86">
    <property type="entry name" value="REVERSE TRANSCRIPTASE DOMAIN-CONTAINING PROTEIN"/>
    <property type="match status" value="1"/>
</dbReference>
<organism evidence="1 2">
    <name type="scientific">Juglans regia</name>
    <name type="common">English walnut</name>
    <dbReference type="NCBI Taxonomy" id="51240"/>
    <lineage>
        <taxon>Eukaryota</taxon>
        <taxon>Viridiplantae</taxon>
        <taxon>Streptophyta</taxon>
        <taxon>Embryophyta</taxon>
        <taxon>Tracheophyta</taxon>
        <taxon>Spermatophyta</taxon>
        <taxon>Magnoliopsida</taxon>
        <taxon>eudicotyledons</taxon>
        <taxon>Gunneridae</taxon>
        <taxon>Pentapetalae</taxon>
        <taxon>rosids</taxon>
        <taxon>fabids</taxon>
        <taxon>Fagales</taxon>
        <taxon>Juglandaceae</taxon>
        <taxon>Juglans</taxon>
    </lineage>
</organism>
<dbReference type="Gramene" id="Jr07_16910_p1">
    <property type="protein sequence ID" value="cds.Jr07_16910_p1"/>
    <property type="gene ID" value="Jr07_16910"/>
</dbReference>
<proteinExistence type="predicted"/>
<dbReference type="PROSITE" id="PS50878">
    <property type="entry name" value="RT_POL"/>
    <property type="match status" value="1"/>
</dbReference>
<evidence type="ECO:0000313" key="2">
    <source>
        <dbReference type="RefSeq" id="XP_018816058.1"/>
    </source>
</evidence>
<dbReference type="CDD" id="cd06222">
    <property type="entry name" value="RNase_H_like"/>
    <property type="match status" value="1"/>
</dbReference>
<dbReference type="Gene3D" id="3.30.420.10">
    <property type="entry name" value="Ribonuclease H-like superfamily/Ribonuclease H"/>
    <property type="match status" value="1"/>
</dbReference>
<dbReference type="InterPro" id="IPR000477">
    <property type="entry name" value="RT_dom"/>
</dbReference>
<dbReference type="SUPFAM" id="SSF53098">
    <property type="entry name" value="Ribonuclease H-like"/>
    <property type="match status" value="1"/>
</dbReference>
<protein>
    <submittedName>
        <fullName evidence="2">Uncharacterized protein LOC108987582</fullName>
    </submittedName>
</protein>
<dbReference type="CDD" id="cd01650">
    <property type="entry name" value="RT_nLTR_like"/>
    <property type="match status" value="1"/>
</dbReference>
<dbReference type="InterPro" id="IPR002156">
    <property type="entry name" value="RNaseH_domain"/>
</dbReference>
<dbReference type="InterPro" id="IPR043502">
    <property type="entry name" value="DNA/RNA_pol_sf"/>
</dbReference>
<dbReference type="OrthoDB" id="786357at2759"/>
<dbReference type="GeneID" id="108987582"/>
<dbReference type="Pfam" id="PF13456">
    <property type="entry name" value="RVT_3"/>
    <property type="match status" value="1"/>
</dbReference>
<dbReference type="InterPro" id="IPR026960">
    <property type="entry name" value="RVT-Znf"/>
</dbReference>
<dbReference type="SUPFAM" id="SSF56219">
    <property type="entry name" value="DNase I-like"/>
    <property type="match status" value="1"/>
</dbReference>
<dbReference type="Pfam" id="PF13966">
    <property type="entry name" value="zf-RVT"/>
    <property type="match status" value="1"/>
</dbReference>
<dbReference type="InterPro" id="IPR036691">
    <property type="entry name" value="Endo/exonu/phosph_ase_sf"/>
</dbReference>
<dbReference type="Gene3D" id="3.60.10.10">
    <property type="entry name" value="Endonuclease/exonuclease/phosphatase"/>
    <property type="match status" value="1"/>
</dbReference>
<gene>
    <name evidence="2" type="primary">LOC108987582</name>
</gene>
<dbReference type="InterPro" id="IPR036397">
    <property type="entry name" value="RNaseH_sf"/>
</dbReference>
<dbReference type="Proteomes" id="UP000235220">
    <property type="component" value="Chromosome 7"/>
</dbReference>
<name>A0A2I4E9H8_JUGRE</name>
<keyword evidence="1" id="KW-1185">Reference proteome</keyword>
<evidence type="ECO:0000313" key="1">
    <source>
        <dbReference type="Proteomes" id="UP000235220"/>
    </source>
</evidence>
<dbReference type="Pfam" id="PF00078">
    <property type="entry name" value="RVT_1"/>
    <property type="match status" value="1"/>
</dbReference>
<reference evidence="2" key="1">
    <citation type="submission" date="2025-08" db="UniProtKB">
        <authorList>
            <consortium name="RefSeq"/>
        </authorList>
    </citation>
    <scope>IDENTIFICATION</scope>
    <source>
        <tissue evidence="2">Leaves</tissue>
    </source>
</reference>
<dbReference type="InterPro" id="IPR044730">
    <property type="entry name" value="RNase_H-like_dom_plant"/>
</dbReference>
<dbReference type="InterPro" id="IPR012337">
    <property type="entry name" value="RNaseH-like_sf"/>
</dbReference>
<dbReference type="GO" id="GO:0003676">
    <property type="term" value="F:nucleic acid binding"/>
    <property type="evidence" value="ECO:0007669"/>
    <property type="project" value="InterPro"/>
</dbReference>
<dbReference type="SUPFAM" id="SSF56672">
    <property type="entry name" value="DNA/RNA polymerases"/>
    <property type="match status" value="1"/>
</dbReference>
<dbReference type="InterPro" id="IPR005135">
    <property type="entry name" value="Endo/exonuclease/phosphatase"/>
</dbReference>
<dbReference type="KEGG" id="jre:108987582"/>